<evidence type="ECO:0000259" key="2">
    <source>
        <dbReference type="SMART" id="SM00992"/>
    </source>
</evidence>
<evidence type="ECO:0000259" key="1">
    <source>
        <dbReference type="SMART" id="SM00256"/>
    </source>
</evidence>
<dbReference type="InterPro" id="IPR011722">
    <property type="entry name" value="Hemimethylated_DNA-bd_dom"/>
</dbReference>
<feature type="domain" description="F-box" evidence="1">
    <location>
        <begin position="14"/>
        <end position="56"/>
    </location>
</feature>
<dbReference type="EMBL" id="CP111015">
    <property type="protein sequence ID" value="WAR03525.1"/>
    <property type="molecule type" value="Genomic_DNA"/>
</dbReference>
<dbReference type="SMART" id="SM00256">
    <property type="entry name" value="FBOX"/>
    <property type="match status" value="1"/>
</dbReference>
<proteinExistence type="predicted"/>
<dbReference type="Proteomes" id="UP001164746">
    <property type="component" value="Chromosome 4"/>
</dbReference>
<sequence length="396" mass="45580">MEKENEDFPPIMNMPAEVIEHIMTNECISYNDVLNMAKTCCKMNDICQSNDIWKTKIRQSNEELTSKYYAQKAARHVQHLLLTKKIKAYVEKLSAEQMLEIGATLFAQWFQPSERVTETEVADMLDRLADETRRVLASAEPNHPALGATLDPIDIHKELWSCAQSRAILEAINVVLYIKNEFKGNKFRNYAVENSSSGDHVYAYIDAFNSGKLLQIDEVSSHLQIERGLISSETMVLEREVRNLVHVGHELSMRGDYALLRDALEISKVKLRKTEVEFSVGMVMKHKRYSYSCVISGWDERSKASREWNTQMGVYNLPLKDKQPFYNVLVEDGSNRYAAQENLDYHESPCLISHPDVGKYFERFDGRKYIPNAEKAEEYPDDTEVTANLIGKHYQT</sequence>
<gene>
    <name evidence="3" type="ORF">MAR_010083</name>
</gene>
<dbReference type="PANTHER" id="PTHR31350:SF21">
    <property type="entry name" value="F-BOX ONLY PROTEIN 21"/>
    <property type="match status" value="1"/>
</dbReference>
<dbReference type="SUPFAM" id="SSF81383">
    <property type="entry name" value="F-box domain"/>
    <property type="match status" value="1"/>
</dbReference>
<dbReference type="NCBIfam" id="TIGR02097">
    <property type="entry name" value="yccV"/>
    <property type="match status" value="1"/>
</dbReference>
<dbReference type="Gene3D" id="2.30.30.390">
    <property type="entry name" value="Hemimethylated DNA-binding domain"/>
    <property type="match status" value="1"/>
</dbReference>
<dbReference type="InterPro" id="IPR001810">
    <property type="entry name" value="F-box_dom"/>
</dbReference>
<protein>
    <submittedName>
        <fullName evidence="3">FBX21-like protein</fullName>
    </submittedName>
</protein>
<accession>A0ABY7E141</accession>
<dbReference type="Pfam" id="PF08755">
    <property type="entry name" value="YccV-like"/>
    <property type="match status" value="1"/>
</dbReference>
<dbReference type="Gene3D" id="1.20.1280.50">
    <property type="match status" value="1"/>
</dbReference>
<feature type="domain" description="Hemimethylated DNA-binding" evidence="2">
    <location>
        <begin position="275"/>
        <end position="372"/>
    </location>
</feature>
<name>A0ABY7E141_MYAAR</name>
<dbReference type="PANTHER" id="PTHR31350">
    <property type="entry name" value="SI:DKEY-261L7.2"/>
    <property type="match status" value="1"/>
</dbReference>
<dbReference type="SUPFAM" id="SSF141255">
    <property type="entry name" value="YccV-like"/>
    <property type="match status" value="1"/>
</dbReference>
<evidence type="ECO:0000313" key="3">
    <source>
        <dbReference type="EMBL" id="WAR03525.1"/>
    </source>
</evidence>
<dbReference type="InterPro" id="IPR036623">
    <property type="entry name" value="Hemimethylated_DNA-bd_sf"/>
</dbReference>
<dbReference type="InterPro" id="IPR036047">
    <property type="entry name" value="F-box-like_dom_sf"/>
</dbReference>
<keyword evidence="4" id="KW-1185">Reference proteome</keyword>
<organism evidence="3 4">
    <name type="scientific">Mya arenaria</name>
    <name type="common">Soft-shell clam</name>
    <dbReference type="NCBI Taxonomy" id="6604"/>
    <lineage>
        <taxon>Eukaryota</taxon>
        <taxon>Metazoa</taxon>
        <taxon>Spiralia</taxon>
        <taxon>Lophotrochozoa</taxon>
        <taxon>Mollusca</taxon>
        <taxon>Bivalvia</taxon>
        <taxon>Autobranchia</taxon>
        <taxon>Heteroconchia</taxon>
        <taxon>Euheterodonta</taxon>
        <taxon>Imparidentia</taxon>
        <taxon>Neoheterodontei</taxon>
        <taxon>Myida</taxon>
        <taxon>Myoidea</taxon>
        <taxon>Myidae</taxon>
        <taxon>Mya</taxon>
    </lineage>
</organism>
<dbReference type="SMART" id="SM00992">
    <property type="entry name" value="YccV-like"/>
    <property type="match status" value="1"/>
</dbReference>
<reference evidence="3" key="1">
    <citation type="submission" date="2022-11" db="EMBL/GenBank/DDBJ databases">
        <title>Centuries of genome instability and evolution in soft-shell clam transmissible cancer (bioRxiv).</title>
        <authorList>
            <person name="Hart S.F.M."/>
            <person name="Yonemitsu M.A."/>
            <person name="Giersch R.M."/>
            <person name="Beal B.F."/>
            <person name="Arriagada G."/>
            <person name="Davis B.W."/>
            <person name="Ostrander E.A."/>
            <person name="Goff S.P."/>
            <person name="Metzger M.J."/>
        </authorList>
    </citation>
    <scope>NUCLEOTIDE SEQUENCE</scope>
    <source>
        <strain evidence="3">MELC-2E11</strain>
        <tissue evidence="3">Siphon/mantle</tissue>
    </source>
</reference>
<evidence type="ECO:0000313" key="4">
    <source>
        <dbReference type="Proteomes" id="UP001164746"/>
    </source>
</evidence>